<dbReference type="EMBL" id="JACXJA010000052">
    <property type="protein sequence ID" value="MBD2866102.1"/>
    <property type="molecule type" value="Genomic_DNA"/>
</dbReference>
<dbReference type="InterPro" id="IPR004360">
    <property type="entry name" value="Glyas_Fos-R_dOase_dom"/>
</dbReference>
<dbReference type="Pfam" id="PF00903">
    <property type="entry name" value="Glyoxalase"/>
    <property type="match status" value="1"/>
</dbReference>
<evidence type="ECO:0000313" key="2">
    <source>
        <dbReference type="EMBL" id="MBD2866102.1"/>
    </source>
</evidence>
<reference evidence="2" key="1">
    <citation type="submission" date="2020-09" db="EMBL/GenBank/DDBJ databases">
        <title>A novel bacterium of genus Paenibacillus, isolated from South China Sea.</title>
        <authorList>
            <person name="Huang H."/>
            <person name="Mo K."/>
            <person name="Hu Y."/>
        </authorList>
    </citation>
    <scope>NUCLEOTIDE SEQUENCE</scope>
    <source>
        <strain evidence="2">IB182363</strain>
    </source>
</reference>
<proteinExistence type="predicted"/>
<name>A0A927H393_9BACL</name>
<sequence>MTNPFRLGSAALYARDAKKLESFYRSVFDMQLAACSRKHEDQTFLAFRPETDYYEISFVGDPRQVQMTFYAESLGALQGLWRNVRSRGIRVHGPYTEGWGVSFQFGDPEGNRIEVLWPQRLKISRSAIRAIQLESWTDAGIEHWQSENREEQPQPSDEAGE</sequence>
<dbReference type="SUPFAM" id="SSF54593">
    <property type="entry name" value="Glyoxalase/Bleomycin resistance protein/Dihydroxybiphenyl dioxygenase"/>
    <property type="match status" value="1"/>
</dbReference>
<evidence type="ECO:0000259" key="1">
    <source>
        <dbReference type="PROSITE" id="PS51819"/>
    </source>
</evidence>
<evidence type="ECO:0000313" key="3">
    <source>
        <dbReference type="Proteomes" id="UP000639396"/>
    </source>
</evidence>
<accession>A0A927H393</accession>
<protein>
    <submittedName>
        <fullName evidence="2">VOC family protein</fullName>
    </submittedName>
</protein>
<dbReference type="RefSeq" id="WP_190931720.1">
    <property type="nucleotide sequence ID" value="NZ_JACXJA010000052.1"/>
</dbReference>
<dbReference type="Gene3D" id="3.10.180.10">
    <property type="entry name" value="2,3-Dihydroxybiphenyl 1,2-Dioxygenase, domain 1"/>
    <property type="match status" value="1"/>
</dbReference>
<organism evidence="2 3">
    <name type="scientific">Paenibacillus oceani</name>
    <dbReference type="NCBI Taxonomy" id="2772510"/>
    <lineage>
        <taxon>Bacteria</taxon>
        <taxon>Bacillati</taxon>
        <taxon>Bacillota</taxon>
        <taxon>Bacilli</taxon>
        <taxon>Bacillales</taxon>
        <taxon>Paenibacillaceae</taxon>
        <taxon>Paenibacillus</taxon>
    </lineage>
</organism>
<gene>
    <name evidence="2" type="ORF">IDH45_29365</name>
</gene>
<dbReference type="CDD" id="cd06587">
    <property type="entry name" value="VOC"/>
    <property type="match status" value="1"/>
</dbReference>
<dbReference type="PROSITE" id="PS51819">
    <property type="entry name" value="VOC"/>
    <property type="match status" value="1"/>
</dbReference>
<dbReference type="AlphaFoldDB" id="A0A927H393"/>
<dbReference type="InterPro" id="IPR037523">
    <property type="entry name" value="VOC_core"/>
</dbReference>
<feature type="domain" description="VOC" evidence="1">
    <location>
        <begin position="6"/>
        <end position="118"/>
    </location>
</feature>
<dbReference type="Proteomes" id="UP000639396">
    <property type="component" value="Unassembled WGS sequence"/>
</dbReference>
<keyword evidence="3" id="KW-1185">Reference proteome</keyword>
<dbReference type="InterPro" id="IPR029068">
    <property type="entry name" value="Glyas_Bleomycin-R_OHBP_Dase"/>
</dbReference>
<comment type="caution">
    <text evidence="2">The sequence shown here is derived from an EMBL/GenBank/DDBJ whole genome shotgun (WGS) entry which is preliminary data.</text>
</comment>